<reference evidence="1" key="2">
    <citation type="submission" date="2019-04" db="EMBL/GenBank/DDBJ databases">
        <authorList>
            <person name="Pasella M."/>
        </authorList>
    </citation>
    <scope>NUCLEOTIDE SEQUENCE</scope>
    <source>
        <strain evidence="1">HV05337</strain>
    </source>
</reference>
<geneLocation type="plastid" evidence="1"/>
<dbReference type="AlphaFoldDB" id="A0A4D6WYA6"/>
<organism evidence="1">
    <name type="scientific">Leiomenia cribrosa</name>
    <dbReference type="NCBI Taxonomy" id="217483"/>
    <lineage>
        <taxon>Eukaryota</taxon>
        <taxon>Rhodophyta</taxon>
        <taxon>Florideophyceae</taxon>
        <taxon>Rhodymeniophycidae</taxon>
        <taxon>Gigartinales</taxon>
        <taxon>Kallymeniaceae</taxon>
        <taxon>Leiomenia</taxon>
    </lineage>
</organism>
<proteinExistence type="predicted"/>
<dbReference type="InterPro" id="IPR028978">
    <property type="entry name" value="Chorismate_lyase_/UTRA_dom_sf"/>
</dbReference>
<dbReference type="EMBL" id="MK814681">
    <property type="protein sequence ID" value="QCI07380.1"/>
    <property type="molecule type" value="Genomic_DNA"/>
</dbReference>
<name>A0A4D6WYA6_9FLOR</name>
<protein>
    <recommendedName>
        <fullName evidence="2">Chorismate lyase</fullName>
    </recommendedName>
</protein>
<dbReference type="Pfam" id="PF01947">
    <property type="entry name" value="Rv2949c-like"/>
    <property type="match status" value="1"/>
</dbReference>
<accession>A0A4D6WYA6</accession>
<evidence type="ECO:0000313" key="1">
    <source>
        <dbReference type="EMBL" id="QCI07380.1"/>
    </source>
</evidence>
<gene>
    <name evidence="1" type="primary">ycf21</name>
</gene>
<evidence type="ECO:0008006" key="2">
    <source>
        <dbReference type="Google" id="ProtNLM"/>
    </source>
</evidence>
<sequence length="185" mass="22588">MSKNYNFNKILVFKVNHSNNKKRSKYYNEQIPIEWQLILMSDGSFTQNLNSLTNEQNKIHILYKLYFTKLYRRNKIRETYMKSYNHNNLIFAESIWQNNKTNLLYLQKNKPIGRSLIESKIDIYKDIQEIYYGYSIYLKEIFQSDKAIWGRKYTLYFNHEPLITIKEFFSPQLIHFFESYQALIL</sequence>
<keyword evidence="1" id="KW-0934">Plastid</keyword>
<dbReference type="InterPro" id="IPR002800">
    <property type="entry name" value="Rv2949c-like"/>
</dbReference>
<dbReference type="SUPFAM" id="SSF64288">
    <property type="entry name" value="Chorismate lyase-like"/>
    <property type="match status" value="1"/>
</dbReference>
<reference evidence="1" key="1">
    <citation type="journal article" date="2019" name="Mol. Phylogenet. Evol.">
        <title>Morphological evolution and classification of the red algal order Ceramiales inferred using plastid phylogenomics.</title>
        <authorList>
            <person name="Diaz-Tapia P."/>
            <person name="Pasella M.M."/>
            <person name="Verbruggen H."/>
            <person name="Maggs C.A."/>
        </authorList>
    </citation>
    <scope>NUCLEOTIDE SEQUENCE</scope>
    <source>
        <strain evidence="1">HV05337</strain>
    </source>
</reference>
<dbReference type="Gene3D" id="3.40.1410.10">
    <property type="entry name" value="Chorismate lyase-like"/>
    <property type="match status" value="1"/>
</dbReference>